<dbReference type="SUPFAM" id="SSF53067">
    <property type="entry name" value="Actin-like ATPase domain"/>
    <property type="match status" value="1"/>
</dbReference>
<dbReference type="InterPro" id="IPR043129">
    <property type="entry name" value="ATPase_NBD"/>
</dbReference>
<accession>A0ABP7KNV4</accession>
<dbReference type="PANTHER" id="PTHR43190">
    <property type="entry name" value="N-ACETYL-D-GLUCOSAMINE KINASE"/>
    <property type="match status" value="1"/>
</dbReference>
<evidence type="ECO:0000259" key="1">
    <source>
        <dbReference type="PROSITE" id="PS50042"/>
    </source>
</evidence>
<dbReference type="InterPro" id="IPR002731">
    <property type="entry name" value="ATPase_BadF"/>
</dbReference>
<dbReference type="Gene3D" id="3.30.420.40">
    <property type="match status" value="2"/>
</dbReference>
<proteinExistence type="predicted"/>
<keyword evidence="2" id="KW-0418">Kinase</keyword>
<dbReference type="Pfam" id="PF01869">
    <property type="entry name" value="BcrAD_BadFG"/>
    <property type="match status" value="1"/>
</dbReference>
<feature type="domain" description="Cyclic nucleotide-binding" evidence="1">
    <location>
        <begin position="139"/>
        <end position="197"/>
    </location>
</feature>
<dbReference type="PANTHER" id="PTHR43190:SF3">
    <property type="entry name" value="N-ACETYL-D-GLUCOSAMINE KINASE"/>
    <property type="match status" value="1"/>
</dbReference>
<organism evidence="2 3">
    <name type="scientific">Leifsonia kafniensis</name>
    <dbReference type="NCBI Taxonomy" id="475957"/>
    <lineage>
        <taxon>Bacteria</taxon>
        <taxon>Bacillati</taxon>
        <taxon>Actinomycetota</taxon>
        <taxon>Actinomycetes</taxon>
        <taxon>Micrococcales</taxon>
        <taxon>Microbacteriaceae</taxon>
        <taxon>Leifsonia</taxon>
    </lineage>
</organism>
<dbReference type="GO" id="GO:0016301">
    <property type="term" value="F:kinase activity"/>
    <property type="evidence" value="ECO:0007669"/>
    <property type="project" value="UniProtKB-KW"/>
</dbReference>
<gene>
    <name evidence="2" type="ORF">GCM10022381_24510</name>
</gene>
<dbReference type="InterPro" id="IPR052519">
    <property type="entry name" value="Euk-type_GlcNAc_Kinase"/>
</dbReference>
<dbReference type="RefSeq" id="WP_345066945.1">
    <property type="nucleotide sequence ID" value="NZ_BAABCN010000007.1"/>
</dbReference>
<dbReference type="EMBL" id="BAABCN010000007">
    <property type="protein sequence ID" value="GAA3881354.1"/>
    <property type="molecule type" value="Genomic_DNA"/>
</dbReference>
<dbReference type="Proteomes" id="UP001501803">
    <property type="component" value="Unassembled WGS sequence"/>
</dbReference>
<dbReference type="InterPro" id="IPR000595">
    <property type="entry name" value="cNMP-bd_dom"/>
</dbReference>
<evidence type="ECO:0000313" key="2">
    <source>
        <dbReference type="EMBL" id="GAA3881354.1"/>
    </source>
</evidence>
<dbReference type="PROSITE" id="PS50042">
    <property type="entry name" value="CNMP_BINDING_3"/>
    <property type="match status" value="1"/>
</dbReference>
<protein>
    <submittedName>
        <fullName evidence="2">N-acetylglucosamine kinase</fullName>
    </submittedName>
</protein>
<evidence type="ECO:0000313" key="3">
    <source>
        <dbReference type="Proteomes" id="UP001501803"/>
    </source>
</evidence>
<keyword evidence="2" id="KW-0808">Transferase</keyword>
<name>A0ABP7KNV4_9MICO</name>
<keyword evidence="3" id="KW-1185">Reference proteome</keyword>
<sequence length="307" mass="31113">MRVLGVDGGQSGIRLAHSHHAQIVEVAGVSRLEGDVVLAVADAVIQGWQRAGFDAVDRVVLGLTTAPSERGEADRLSALVAEATGATEVWVADDAITTHAGALSGGHGVSLIAGTGVACLAVPESGAPRVIDGHGFLLGDAGGAFWMGSRGLAAVLKAADGRGSATGLTTVAAEQFGDVATLHVRVHGAARPVNAIAQFARAVQDAAAAGDDVAGGILDEAASELLCTIRAGATWTGPSPTPLALGGGLLDLRSPLRQRLDALLTTENVLPRNVDESALDGALRLGLTGATDRYPDLIHFWKVGTSK</sequence>
<reference evidence="3" key="1">
    <citation type="journal article" date="2019" name="Int. J. Syst. Evol. Microbiol.">
        <title>The Global Catalogue of Microorganisms (GCM) 10K type strain sequencing project: providing services to taxonomists for standard genome sequencing and annotation.</title>
        <authorList>
            <consortium name="The Broad Institute Genomics Platform"/>
            <consortium name="The Broad Institute Genome Sequencing Center for Infectious Disease"/>
            <person name="Wu L."/>
            <person name="Ma J."/>
        </authorList>
    </citation>
    <scope>NUCLEOTIDE SEQUENCE [LARGE SCALE GENOMIC DNA]</scope>
    <source>
        <strain evidence="3">JCM 17021</strain>
    </source>
</reference>
<comment type="caution">
    <text evidence="2">The sequence shown here is derived from an EMBL/GenBank/DDBJ whole genome shotgun (WGS) entry which is preliminary data.</text>
</comment>